<feature type="domain" description="ZipA C-terminal FtsZ-binding" evidence="5">
    <location>
        <begin position="290"/>
        <end position="414"/>
    </location>
</feature>
<organism evidence="6">
    <name type="scientific">Neisseria leonii</name>
    <dbReference type="NCBI Taxonomy" id="2995413"/>
    <lineage>
        <taxon>Bacteria</taxon>
        <taxon>Pseudomonadati</taxon>
        <taxon>Pseudomonadota</taxon>
        <taxon>Betaproteobacteria</taxon>
        <taxon>Neisseriales</taxon>
        <taxon>Neisseriaceae</taxon>
        <taxon>Neisseria</taxon>
    </lineage>
</organism>
<keyword evidence="2" id="KW-0997">Cell inner membrane</keyword>
<keyword evidence="2" id="KW-1003">Cell membrane</keyword>
<feature type="transmembrane region" description="Helical" evidence="4">
    <location>
        <begin position="6"/>
        <end position="25"/>
    </location>
</feature>
<accession>A0A9X4E2N2</accession>
<keyword evidence="8" id="KW-1185">Reference proteome</keyword>
<comment type="subcellular location">
    <subcellularLocation>
        <location evidence="2">Cell inner membrane</location>
        <topology evidence="2">Single-pass type I membrane protein</topology>
    </subcellularLocation>
</comment>
<dbReference type="GO" id="GO:0005886">
    <property type="term" value="C:plasma membrane"/>
    <property type="evidence" value="ECO:0007669"/>
    <property type="project" value="UniProtKB-SubCell"/>
</dbReference>
<keyword evidence="4" id="KW-1133">Transmembrane helix</keyword>
<evidence type="ECO:0000313" key="6">
    <source>
        <dbReference type="EMBL" id="MDD9328338.1"/>
    </source>
</evidence>
<sequence>MDNNVLLIVVLCLAVILAVMAFNMYQEHQYRKKMREQFGHSDQDALLGSKTESVRDGKKHGKQNEPLKVRREHDLSQSEPVAAVPLRQEPPVPSETAAAAQMPQEQAAAAAGLFDTPNTAGDAAPAEAVLQTASGAAEAAFTFETVPAPVHSQTVKRGKQKLLLDLDDMAKQELPWFDPRFDYLAYVSLSEPQELHALPRLSGRHRFQIAGCTMDNRWQIAEPIPSVYYQGFIIGLQAVSRSGLASMQDLENFGAQANAFAEKLDAGLGLTDVAAFLDIARPLDEVCARVDQTIAIHLVSRTDVSGTELRASLERLGFELGHDGAFHLPNEQGEPLFSVVSIDNSAFTAGLLASQAYRGFSMLFDIPHVPAGEKTFNRFMDLAVRLSSELGLDLVNDKLEELSTEWLKDVRRYVLARQDEMQKIGVSPGGDLAKRLFS</sequence>
<name>A0A9X4E2N2_9NEIS</name>
<evidence type="ECO:0000313" key="8">
    <source>
        <dbReference type="Proteomes" id="UP001149607"/>
    </source>
</evidence>
<dbReference type="EMBL" id="CP146598">
    <property type="protein sequence ID" value="WWY03007.1"/>
    <property type="molecule type" value="Genomic_DNA"/>
</dbReference>
<dbReference type="Proteomes" id="UP001149607">
    <property type="component" value="Chromosome"/>
</dbReference>
<evidence type="ECO:0000256" key="2">
    <source>
        <dbReference type="RuleBase" id="RU003613"/>
    </source>
</evidence>
<feature type="region of interest" description="Disordered" evidence="3">
    <location>
        <begin position="48"/>
        <end position="108"/>
    </location>
</feature>
<dbReference type="InterPro" id="IPR007449">
    <property type="entry name" value="ZipA_FtsZ-bd_C"/>
</dbReference>
<comment type="function">
    <text evidence="1">Essential cell division protein that stabilizes the FtsZ protofilaments by cross-linking them and that serves as a cytoplasmic membrane anchor for the Z ring. Also required for the recruitment to the septal ring of downstream cell division proteins.</text>
</comment>
<evidence type="ECO:0000256" key="3">
    <source>
        <dbReference type="SAM" id="MobiDB-lite"/>
    </source>
</evidence>
<protein>
    <recommendedName>
        <fullName evidence="1">Cell division protein ZipA</fullName>
    </recommendedName>
</protein>
<dbReference type="Gene3D" id="3.30.1400.10">
    <property type="entry name" value="ZipA, C-terminal FtsZ-binding domain"/>
    <property type="match status" value="1"/>
</dbReference>
<dbReference type="RefSeq" id="WP_274585430.1">
    <property type="nucleotide sequence ID" value="NZ_CP146598.1"/>
</dbReference>
<feature type="compositionally biased region" description="Low complexity" evidence="3">
    <location>
        <begin position="97"/>
        <end position="108"/>
    </location>
</feature>
<reference evidence="7" key="2">
    <citation type="submission" date="2024-02" db="EMBL/GenBank/DDBJ databases">
        <title>Neisseria leonii sp. nov.</title>
        <authorList>
            <person name="Boutroux M."/>
            <person name="Favre-Rochex S."/>
            <person name="Gorgette O."/>
            <person name="Touak G."/>
            <person name="Muhle E."/>
            <person name="Chesneau O."/>
            <person name="Clermont D."/>
            <person name="Rahi P."/>
        </authorList>
    </citation>
    <scope>NUCLEOTIDE SEQUENCE</scope>
    <source>
        <strain evidence="7">51.81</strain>
    </source>
</reference>
<keyword evidence="1 6" id="KW-0132">Cell division</keyword>
<feature type="compositionally biased region" description="Basic and acidic residues" evidence="3">
    <location>
        <begin position="52"/>
        <end position="76"/>
    </location>
</feature>
<dbReference type="GO" id="GO:0090529">
    <property type="term" value="P:cell septum assembly"/>
    <property type="evidence" value="ECO:0007669"/>
    <property type="project" value="InterPro"/>
</dbReference>
<keyword evidence="2 4" id="KW-0812">Transmembrane</keyword>
<evidence type="ECO:0000259" key="5">
    <source>
        <dbReference type="SMART" id="SM00771"/>
    </source>
</evidence>
<evidence type="ECO:0000256" key="4">
    <source>
        <dbReference type="SAM" id="Phobius"/>
    </source>
</evidence>
<dbReference type="AlphaFoldDB" id="A0A9X4E2N2"/>
<dbReference type="EMBL" id="JAPQFL010000005">
    <property type="protein sequence ID" value="MDD9328338.1"/>
    <property type="molecule type" value="Genomic_DNA"/>
</dbReference>
<keyword evidence="2 4" id="KW-0472">Membrane</keyword>
<evidence type="ECO:0000256" key="1">
    <source>
        <dbReference type="RuleBase" id="RU003612"/>
    </source>
</evidence>
<dbReference type="SMART" id="SM00771">
    <property type="entry name" value="ZipA_C"/>
    <property type="match status" value="1"/>
</dbReference>
<dbReference type="SUPFAM" id="SSF64383">
    <property type="entry name" value="Cell-division protein ZipA, C-terminal domain"/>
    <property type="match status" value="1"/>
</dbReference>
<proteinExistence type="inferred from homology"/>
<comment type="similarity">
    <text evidence="1">Belongs to the ZipA family.</text>
</comment>
<gene>
    <name evidence="6" type="ORF">ORY91_001761</name>
    <name evidence="7" type="ORF">V9W64_10020</name>
</gene>
<dbReference type="Pfam" id="PF04354">
    <property type="entry name" value="ZipA_C"/>
    <property type="match status" value="1"/>
</dbReference>
<keyword evidence="1" id="KW-0131">Cell cycle</keyword>
<evidence type="ECO:0000313" key="7">
    <source>
        <dbReference type="EMBL" id="WWY03007.1"/>
    </source>
</evidence>
<reference evidence="6" key="1">
    <citation type="submission" date="2022-10" db="EMBL/GenBank/DDBJ databases">
        <authorList>
            <person name="Boutroux M."/>
        </authorList>
    </citation>
    <scope>NUCLEOTIDE SEQUENCE</scope>
    <source>
        <strain evidence="6">51.81</strain>
    </source>
</reference>
<dbReference type="InterPro" id="IPR036765">
    <property type="entry name" value="ZipA_FtsZ-bd_C_sf"/>
</dbReference>